<reference evidence="2" key="1">
    <citation type="submission" date="2021-01" db="EMBL/GenBank/DDBJ databases">
        <title>Whole genome shotgun sequence of Planobispora rosea NBRC 15558.</title>
        <authorList>
            <person name="Komaki H."/>
            <person name="Tamura T."/>
        </authorList>
    </citation>
    <scope>NUCLEOTIDE SEQUENCE</scope>
    <source>
        <strain evidence="2">NBRC 15558</strain>
    </source>
</reference>
<evidence type="ECO:0000313" key="2">
    <source>
        <dbReference type="EMBL" id="GIH84371.1"/>
    </source>
</evidence>
<dbReference type="AlphaFoldDB" id="A0A8J3RWG9"/>
<organism evidence="2 3">
    <name type="scientific">Planobispora rosea</name>
    <dbReference type="NCBI Taxonomy" id="35762"/>
    <lineage>
        <taxon>Bacteria</taxon>
        <taxon>Bacillati</taxon>
        <taxon>Actinomycetota</taxon>
        <taxon>Actinomycetes</taxon>
        <taxon>Streptosporangiales</taxon>
        <taxon>Streptosporangiaceae</taxon>
        <taxon>Planobispora</taxon>
    </lineage>
</organism>
<dbReference type="RefSeq" id="WP_068920663.1">
    <property type="nucleotide sequence ID" value="NZ_BMQP01000008.1"/>
</dbReference>
<evidence type="ECO:0000313" key="3">
    <source>
        <dbReference type="Proteomes" id="UP000655044"/>
    </source>
</evidence>
<sequence>MSARPYGPRPVWRDVRRYLNGHRHDLARAADRLYPDLPRVGSTHLLTRAEWTLDRPLPLDRLVLRWTDRSPAPAVTGREAEAGSALPPGTPSYAQAMEALDRPGMFENRTCYRLLDVAWPELGFTRGRYFDGVDVGEAVAHEFAASRLPGTAGPPGEAGPSEEAELSELSGEAGLPGTAGLPFRRLAGDPTDLRSRTALPAVSMLTLRHDGRTGAMTFVLHWRDPARVAHGGGLYQVMPVGVFQPAEETPHAEAADFDLWKCTVREYAEEFLRRPEVYGDAFDYETWPLYRELADARESGRLHSSVLGIGVDPLTFATDILAVTVIEADVFDAVFGDITASNEEGRVVGARGIPFDADTVSRYVHHEPMQAAGAAVLQLAWKHRHDLISSPFCGREQVT</sequence>
<protein>
    <submittedName>
        <fullName evidence="2">Uncharacterized protein</fullName>
    </submittedName>
</protein>
<accession>A0A8J3RWG9</accession>
<keyword evidence="3" id="KW-1185">Reference proteome</keyword>
<feature type="region of interest" description="Disordered" evidence="1">
    <location>
        <begin position="146"/>
        <end position="173"/>
    </location>
</feature>
<dbReference type="EMBL" id="BOOI01000023">
    <property type="protein sequence ID" value="GIH84371.1"/>
    <property type="molecule type" value="Genomic_DNA"/>
</dbReference>
<evidence type="ECO:0000256" key="1">
    <source>
        <dbReference type="SAM" id="MobiDB-lite"/>
    </source>
</evidence>
<proteinExistence type="predicted"/>
<name>A0A8J3RWG9_PLARO</name>
<gene>
    <name evidence="2" type="ORF">Pro02_27790</name>
</gene>
<dbReference type="OrthoDB" id="3831424at2"/>
<dbReference type="Proteomes" id="UP000655044">
    <property type="component" value="Unassembled WGS sequence"/>
</dbReference>
<comment type="caution">
    <text evidence="2">The sequence shown here is derived from an EMBL/GenBank/DDBJ whole genome shotgun (WGS) entry which is preliminary data.</text>
</comment>